<accession>A0A2I1KSZ3</accession>
<dbReference type="InterPro" id="IPR010920">
    <property type="entry name" value="LSM_dom_sf"/>
</dbReference>
<feature type="transmembrane region" description="Helical" evidence="6">
    <location>
        <begin position="42"/>
        <end position="64"/>
    </location>
</feature>
<evidence type="ECO:0000256" key="4">
    <source>
        <dbReference type="ARBA" id="ARBA00023136"/>
    </source>
</evidence>
<keyword evidence="3 6" id="KW-1133">Transmembrane helix</keyword>
<evidence type="ECO:0000313" key="8">
    <source>
        <dbReference type="EMBL" id="PKY98739.1"/>
    </source>
</evidence>
<evidence type="ECO:0000256" key="6">
    <source>
        <dbReference type="SAM" id="Phobius"/>
    </source>
</evidence>
<dbReference type="PANTHER" id="PTHR30566">
    <property type="entry name" value="YNAI-RELATED MECHANOSENSITIVE ION CHANNEL"/>
    <property type="match status" value="1"/>
</dbReference>
<reference evidence="8 9" key="1">
    <citation type="submission" date="2017-12" db="EMBL/GenBank/DDBJ databases">
        <title>Phylogenetic diversity of female urinary microbiome.</title>
        <authorList>
            <person name="Thomas-White K."/>
            <person name="Wolfe A.J."/>
        </authorList>
    </citation>
    <scope>NUCLEOTIDE SEQUENCE [LARGE SCALE GENOMIC DNA]</scope>
    <source>
        <strain evidence="8 9">UMB0319</strain>
    </source>
</reference>
<keyword evidence="2 6" id="KW-0812">Transmembrane</keyword>
<dbReference type="InterPro" id="IPR023408">
    <property type="entry name" value="MscS_beta-dom_sf"/>
</dbReference>
<feature type="domain" description="Mechanosensitive ion channel MscS" evidence="7">
    <location>
        <begin position="211"/>
        <end position="277"/>
    </location>
</feature>
<feature type="transmembrane region" description="Helical" evidence="6">
    <location>
        <begin position="108"/>
        <end position="130"/>
    </location>
</feature>
<evidence type="ECO:0000256" key="5">
    <source>
        <dbReference type="SAM" id="MobiDB-lite"/>
    </source>
</evidence>
<feature type="region of interest" description="Disordered" evidence="5">
    <location>
        <begin position="488"/>
        <end position="507"/>
    </location>
</feature>
<dbReference type="SUPFAM" id="SSF50182">
    <property type="entry name" value="Sm-like ribonucleoproteins"/>
    <property type="match status" value="1"/>
</dbReference>
<evidence type="ECO:0000313" key="9">
    <source>
        <dbReference type="Proteomes" id="UP000234778"/>
    </source>
</evidence>
<comment type="caution">
    <text evidence="8">The sequence shown here is derived from an EMBL/GenBank/DDBJ whole genome shotgun (WGS) entry which is preliminary data.</text>
</comment>
<feature type="transmembrane region" description="Helical" evidence="6">
    <location>
        <begin position="162"/>
        <end position="183"/>
    </location>
</feature>
<evidence type="ECO:0000256" key="2">
    <source>
        <dbReference type="ARBA" id="ARBA00022692"/>
    </source>
</evidence>
<sequence>MPLTFLLAADAAATTEPSDSATSTVEETVGAVADATVDVLSILARIGSGVLVGIVVAFVGVVVLRLLGRRRSLYTEVARFSRTPLYAVCALFGAYIAAQVVASDMTTSWRSVVLQALLISVILSATWFIAQLLKAVESTVVGSVQAAGDQGRANRVTTQAQVLRRVAVAVVIVCGVVGAVMTFPSARFAMGSLVASAGLVSVIAGLAAQSTLGNVFAGIQLATTDAIRVDDVVDVNDLHGQIEEITLTYVVVKVWDERRLILPSTYFTENPFTNWSRRSHQMLGVVSFQVDWRVPIAQMRAELARVVAASRVWDGRTCALVITETSTTTVTARVTLSAANPDDLWTLRCHVREELIGWMQREAPYALPRTRVEVEQVEVAHDPAPEKVARLAEELVALQNPGDDGALAATTTMQAVETDPIEAARVRAVSRGRSLLRRTRRAKVRRRRILARDGAVPEDLASEGLPSRRQDATAVISTKDQEAYLAAHPAGGAGGSDHPTTVQEAVSTGKVKVTASAAEAEHATAVQPAVADEAEETKKTPRR</sequence>
<name>A0A2I1KSZ3_9ACTO</name>
<organism evidence="8 9">
    <name type="scientific">Actinomyces urogenitalis</name>
    <dbReference type="NCBI Taxonomy" id="103621"/>
    <lineage>
        <taxon>Bacteria</taxon>
        <taxon>Bacillati</taxon>
        <taxon>Actinomycetota</taxon>
        <taxon>Actinomycetes</taxon>
        <taxon>Actinomycetales</taxon>
        <taxon>Actinomycetaceae</taxon>
        <taxon>Actinomyces</taxon>
    </lineage>
</organism>
<feature type="transmembrane region" description="Helical" evidence="6">
    <location>
        <begin position="85"/>
        <end position="102"/>
    </location>
</feature>
<dbReference type="AlphaFoldDB" id="A0A2I1KSZ3"/>
<dbReference type="Pfam" id="PF00924">
    <property type="entry name" value="MS_channel_2nd"/>
    <property type="match status" value="1"/>
</dbReference>
<gene>
    <name evidence="8" type="ORF">CYJ26_06525</name>
</gene>
<protein>
    <submittedName>
        <fullName evidence="8">Transporter</fullName>
    </submittedName>
</protein>
<keyword evidence="4 6" id="KW-0472">Membrane</keyword>
<dbReference type="Gene3D" id="1.10.287.1260">
    <property type="match status" value="1"/>
</dbReference>
<dbReference type="GeneID" id="81708585"/>
<dbReference type="GO" id="GO:0016020">
    <property type="term" value="C:membrane"/>
    <property type="evidence" value="ECO:0007669"/>
    <property type="project" value="UniProtKB-SubCell"/>
</dbReference>
<dbReference type="RefSeq" id="WP_034236425.1">
    <property type="nucleotide sequence ID" value="NZ_CP136961.1"/>
</dbReference>
<dbReference type="EMBL" id="PKHA01000005">
    <property type="protein sequence ID" value="PKY98739.1"/>
    <property type="molecule type" value="Genomic_DNA"/>
</dbReference>
<dbReference type="GO" id="GO:0055085">
    <property type="term" value="P:transmembrane transport"/>
    <property type="evidence" value="ECO:0007669"/>
    <property type="project" value="InterPro"/>
</dbReference>
<dbReference type="Proteomes" id="UP000234778">
    <property type="component" value="Unassembled WGS sequence"/>
</dbReference>
<dbReference type="Gene3D" id="2.30.30.60">
    <property type="match status" value="1"/>
</dbReference>
<dbReference type="InterPro" id="IPR006685">
    <property type="entry name" value="MscS_channel_2nd"/>
</dbReference>
<evidence type="ECO:0000256" key="1">
    <source>
        <dbReference type="ARBA" id="ARBA00004370"/>
    </source>
</evidence>
<proteinExistence type="predicted"/>
<feature type="region of interest" description="Disordered" evidence="5">
    <location>
        <begin position="514"/>
        <end position="543"/>
    </location>
</feature>
<comment type="subcellular location">
    <subcellularLocation>
        <location evidence="1">Membrane</location>
    </subcellularLocation>
</comment>
<evidence type="ECO:0000256" key="3">
    <source>
        <dbReference type="ARBA" id="ARBA00022989"/>
    </source>
</evidence>
<evidence type="ECO:0000259" key="7">
    <source>
        <dbReference type="Pfam" id="PF00924"/>
    </source>
</evidence>
<dbReference type="PANTHER" id="PTHR30566:SF25">
    <property type="entry name" value="INNER MEMBRANE PROTEIN"/>
    <property type="match status" value="1"/>
</dbReference>